<protein>
    <recommendedName>
        <fullName evidence="2">HTH cro/C1-type domain-containing protein</fullName>
    </recommendedName>
</protein>
<feature type="domain" description="HTH cro/C1-type" evidence="2">
    <location>
        <begin position="25"/>
        <end position="71"/>
    </location>
</feature>
<dbReference type="SUPFAM" id="SSF47413">
    <property type="entry name" value="lambda repressor-like DNA-binding domains"/>
    <property type="match status" value="1"/>
</dbReference>
<dbReference type="Proteomes" id="UP001500575">
    <property type="component" value="Unassembled WGS sequence"/>
</dbReference>
<evidence type="ECO:0000313" key="4">
    <source>
        <dbReference type="Proteomes" id="UP001500575"/>
    </source>
</evidence>
<organism evidence="3 4">
    <name type="scientific">Nocardioides bigeumensis</name>
    <dbReference type="NCBI Taxonomy" id="433657"/>
    <lineage>
        <taxon>Bacteria</taxon>
        <taxon>Bacillati</taxon>
        <taxon>Actinomycetota</taxon>
        <taxon>Actinomycetes</taxon>
        <taxon>Propionibacteriales</taxon>
        <taxon>Nocardioidaceae</taxon>
        <taxon>Nocardioides</taxon>
    </lineage>
</organism>
<dbReference type="CDD" id="cd00093">
    <property type="entry name" value="HTH_XRE"/>
    <property type="match status" value="1"/>
</dbReference>
<reference evidence="3 4" key="1">
    <citation type="journal article" date="2019" name="Int. J. Syst. Evol. Microbiol.">
        <title>The Global Catalogue of Microorganisms (GCM) 10K type strain sequencing project: providing services to taxonomists for standard genome sequencing and annotation.</title>
        <authorList>
            <consortium name="The Broad Institute Genomics Platform"/>
            <consortium name="The Broad Institute Genome Sequencing Center for Infectious Disease"/>
            <person name="Wu L."/>
            <person name="Ma J."/>
        </authorList>
    </citation>
    <scope>NUCLEOTIDE SEQUENCE [LARGE SCALE GENOMIC DNA]</scope>
    <source>
        <strain evidence="3 4">JCM 16021</strain>
    </source>
</reference>
<feature type="compositionally biased region" description="Basic residues" evidence="1">
    <location>
        <begin position="99"/>
        <end position="110"/>
    </location>
</feature>
<dbReference type="Gene3D" id="1.10.260.40">
    <property type="entry name" value="lambda repressor-like DNA-binding domains"/>
    <property type="match status" value="1"/>
</dbReference>
<gene>
    <name evidence="3" type="ORF">GCM10009843_00270</name>
</gene>
<sequence length="117" mass="12128">MTKTTTTDTQVHPGDVWRGVIADTGLSQSAVAEKMGASVAGLSRILRKAGVPSPDLTIKFAEATGSSVTLMWQAVADFQLAEALKARRPVKAVPAAKAPAKKATAKRTTAKKAVAAQ</sequence>
<evidence type="ECO:0000256" key="1">
    <source>
        <dbReference type="SAM" id="MobiDB-lite"/>
    </source>
</evidence>
<name>A0ABN2XK11_9ACTN</name>
<comment type="caution">
    <text evidence="3">The sequence shown here is derived from an EMBL/GenBank/DDBJ whole genome shotgun (WGS) entry which is preliminary data.</text>
</comment>
<dbReference type="RefSeq" id="WP_344301448.1">
    <property type="nucleotide sequence ID" value="NZ_BAAAQQ010000001.1"/>
</dbReference>
<feature type="region of interest" description="Disordered" evidence="1">
    <location>
        <begin position="91"/>
        <end position="117"/>
    </location>
</feature>
<proteinExistence type="predicted"/>
<keyword evidence="4" id="KW-1185">Reference proteome</keyword>
<dbReference type="InterPro" id="IPR010982">
    <property type="entry name" value="Lambda_DNA-bd_dom_sf"/>
</dbReference>
<dbReference type="InterPro" id="IPR001387">
    <property type="entry name" value="Cro/C1-type_HTH"/>
</dbReference>
<evidence type="ECO:0000259" key="2">
    <source>
        <dbReference type="PROSITE" id="PS50943"/>
    </source>
</evidence>
<dbReference type="EMBL" id="BAAAQQ010000001">
    <property type="protein sequence ID" value="GAA2113024.1"/>
    <property type="molecule type" value="Genomic_DNA"/>
</dbReference>
<dbReference type="Pfam" id="PF01381">
    <property type="entry name" value="HTH_3"/>
    <property type="match status" value="1"/>
</dbReference>
<accession>A0ABN2XK11</accession>
<dbReference type="PROSITE" id="PS50943">
    <property type="entry name" value="HTH_CROC1"/>
    <property type="match status" value="1"/>
</dbReference>
<evidence type="ECO:0000313" key="3">
    <source>
        <dbReference type="EMBL" id="GAA2113024.1"/>
    </source>
</evidence>